<proteinExistence type="predicted"/>
<feature type="region of interest" description="Disordered" evidence="1">
    <location>
        <begin position="72"/>
        <end position="95"/>
    </location>
</feature>
<feature type="region of interest" description="Disordered" evidence="1">
    <location>
        <begin position="665"/>
        <end position="698"/>
    </location>
</feature>
<dbReference type="PANTHER" id="PTHR33223:SF6">
    <property type="entry name" value="CCHC-TYPE DOMAIN-CONTAINING PROTEIN"/>
    <property type="match status" value="1"/>
</dbReference>
<evidence type="ECO:0000313" key="2">
    <source>
        <dbReference type="EMBL" id="AAL78094.1"/>
    </source>
</evidence>
<evidence type="ECO:0000256" key="1">
    <source>
        <dbReference type="SAM" id="MobiDB-lite"/>
    </source>
</evidence>
<dbReference type="Proteomes" id="UP000000763">
    <property type="component" value="Chromosome 10"/>
</dbReference>
<protein>
    <recommendedName>
        <fullName evidence="4">Retrotransposon protein, putative, Ty3-gypsy subclass</fullName>
    </recommendedName>
</protein>
<organism evidence="2 3">
    <name type="scientific">Oryza sativa subsp. japonica</name>
    <name type="common">Rice</name>
    <dbReference type="NCBI Taxonomy" id="39947"/>
    <lineage>
        <taxon>Eukaryota</taxon>
        <taxon>Viridiplantae</taxon>
        <taxon>Streptophyta</taxon>
        <taxon>Embryophyta</taxon>
        <taxon>Tracheophyta</taxon>
        <taxon>Spermatophyta</taxon>
        <taxon>Magnoliopsida</taxon>
        <taxon>Liliopsida</taxon>
        <taxon>Poales</taxon>
        <taxon>Poaceae</taxon>
        <taxon>BOP clade</taxon>
        <taxon>Oryzoideae</taxon>
        <taxon>Oryzeae</taxon>
        <taxon>Oryzinae</taxon>
        <taxon>Oryza</taxon>
        <taxon>Oryza sativa</taxon>
    </lineage>
</organism>
<gene>
    <name evidence="2" type="ORF">OSJNBa0029P16.4</name>
</gene>
<reference evidence="3" key="2">
    <citation type="journal article" date="2008" name="Nucleic Acids Res.">
        <title>The rice annotation project database (RAP-DB): 2008 update.</title>
        <authorList>
            <consortium name="The rice annotation project (RAP)"/>
        </authorList>
    </citation>
    <scope>GENOME REANNOTATION</scope>
    <source>
        <strain evidence="3">cv. Nipponbare</strain>
    </source>
</reference>
<sequence length="879" mass="97951">MTKPPSKTKVEPSNVMPVTLDNFEGEDRKAMEEYINELTREALMRATTRTHQGVIIKPRPRPKLAPDVSGYYPGGQTGSQAGPTAHHDAGQTGPWAGQTGTIVPIQAIDPMTNASYLHYFKTFDPPVSTATSNPQVPPHIPNAYNDVSRGYPPDTRQGQYNHIAPQTQPIRPLNPPPNQQGPNNLEDIISDIMRNRFGIETRNRAKVYQKPYPDYHDNVPFPRNYRVPEFTKFSGEDSRTTWEHESRVDDNSLHASLDDSAISCIAEPSNGSDCGNNLCNNAIEDIAELNDGSDCITSESEIASSPKTESQIGHMGVGKDDDNVLRDSSEIESKVAMYTYQRPYPEHVDSVPYPQGFEVPNFTKFTGEDARTTMEHIGQFIDQCGKAGSNDLLKLKLFPLSLSNFASTWYSLLAPNSISTWSQMEHEFHDYFKDASLMEQRPIDTSSVTCETISVTSIPKTGIVSDSLPVSPIDVDKKKGKSVIIGDPRPRNRIKNAKAEDHKVTKDESSSIQRTKKPQLTFEMLMAKYKKGLAGQRFDNQISDSKRPRSSRRKRFGQTSKQSELSTIPTPVVMPWSGGSKVKKFKKVWVRKEAKAREVVAAKEGSQDVHVPTGDAVETKQAKEIEADAVTANIRGLTETAGRSNRQSTAGLTDLTGRSDRRLVAGLTGPRGRSDRRVLQKSGKIESNIGASTSTKNMKNHCFAPGKQPQPKWIPSGLSRSKKRRLQRLRAIGQKEKEAEDVENKTCNNLEPQKASRQVWRSKEPMLDFKSLDEIGKIIDQGRSNRHCTAGLTGGSQRSDRLCMAGLTGQIGWSDRHCVAVEVNLVSLRYFKQDDLSVEDYKTLMGSNFEDVIDKRLKTLKERKTLQDGVFRGQLMENT</sequence>
<evidence type="ECO:0000313" key="3">
    <source>
        <dbReference type="Proteomes" id="UP000000763"/>
    </source>
</evidence>
<feature type="region of interest" description="Disordered" evidence="1">
    <location>
        <begin position="536"/>
        <end position="571"/>
    </location>
</feature>
<feature type="compositionally biased region" description="Polar residues" evidence="1">
    <location>
        <begin position="557"/>
        <end position="569"/>
    </location>
</feature>
<name>A0A5S6R788_ORYSJ</name>
<evidence type="ECO:0008006" key="4">
    <source>
        <dbReference type="Google" id="ProtNLM"/>
    </source>
</evidence>
<dbReference type="EMBL" id="AC093568">
    <property type="protein sequence ID" value="AAL78094.1"/>
    <property type="molecule type" value="Genomic_DNA"/>
</dbReference>
<dbReference type="AlphaFoldDB" id="A0A5S6R788"/>
<dbReference type="PANTHER" id="PTHR33223">
    <property type="entry name" value="CCHC-TYPE DOMAIN-CONTAINING PROTEIN"/>
    <property type="match status" value="1"/>
</dbReference>
<reference evidence="3" key="1">
    <citation type="journal article" date="2005" name="Nature">
        <title>The map-based sequence of the rice genome.</title>
        <authorList>
            <consortium name="International rice genome sequencing project (IRGSP)"/>
            <person name="Matsumoto T."/>
            <person name="Wu J."/>
            <person name="Kanamori H."/>
            <person name="Katayose Y."/>
            <person name="Fujisawa M."/>
            <person name="Namiki N."/>
            <person name="Mizuno H."/>
            <person name="Yamamoto K."/>
            <person name="Antonio B.A."/>
            <person name="Baba T."/>
            <person name="Sakata K."/>
            <person name="Nagamura Y."/>
            <person name="Aoki H."/>
            <person name="Arikawa K."/>
            <person name="Arita K."/>
            <person name="Bito T."/>
            <person name="Chiden Y."/>
            <person name="Fujitsuka N."/>
            <person name="Fukunaka R."/>
            <person name="Hamada M."/>
            <person name="Harada C."/>
            <person name="Hayashi A."/>
            <person name="Hijishita S."/>
            <person name="Honda M."/>
            <person name="Hosokawa S."/>
            <person name="Ichikawa Y."/>
            <person name="Idonuma A."/>
            <person name="Iijima M."/>
            <person name="Ikeda M."/>
            <person name="Ikeno M."/>
            <person name="Ito K."/>
            <person name="Ito S."/>
            <person name="Ito T."/>
            <person name="Ito Y."/>
            <person name="Ito Y."/>
            <person name="Iwabuchi A."/>
            <person name="Kamiya K."/>
            <person name="Karasawa W."/>
            <person name="Kurita K."/>
            <person name="Katagiri S."/>
            <person name="Kikuta A."/>
            <person name="Kobayashi H."/>
            <person name="Kobayashi N."/>
            <person name="Machita K."/>
            <person name="Maehara T."/>
            <person name="Masukawa M."/>
            <person name="Mizubayashi T."/>
            <person name="Mukai Y."/>
            <person name="Nagasaki H."/>
            <person name="Nagata Y."/>
            <person name="Naito S."/>
            <person name="Nakashima M."/>
            <person name="Nakama Y."/>
            <person name="Nakamichi Y."/>
            <person name="Nakamura M."/>
            <person name="Meguro A."/>
            <person name="Negishi M."/>
            <person name="Ohta I."/>
            <person name="Ohta T."/>
            <person name="Okamoto M."/>
            <person name="Ono N."/>
            <person name="Saji S."/>
            <person name="Sakaguchi M."/>
            <person name="Sakai K."/>
            <person name="Shibata M."/>
            <person name="Shimokawa T."/>
            <person name="Song J."/>
            <person name="Takazaki Y."/>
            <person name="Terasawa K."/>
            <person name="Tsugane M."/>
            <person name="Tsuji K."/>
            <person name="Ueda S."/>
            <person name="Waki K."/>
            <person name="Yamagata H."/>
            <person name="Yamamoto M."/>
            <person name="Yamamoto S."/>
            <person name="Yamane H."/>
            <person name="Yoshiki S."/>
            <person name="Yoshihara R."/>
            <person name="Yukawa K."/>
            <person name="Zhong H."/>
            <person name="Yano M."/>
            <person name="Yuan Q."/>
            <person name="Ouyang S."/>
            <person name="Liu J."/>
            <person name="Jones K.M."/>
            <person name="Gansberger K."/>
            <person name="Moffat K."/>
            <person name="Hill J."/>
            <person name="Bera J."/>
            <person name="Fadrosh D."/>
            <person name="Jin S."/>
            <person name="Johri S."/>
            <person name="Kim M."/>
            <person name="Overton L."/>
            <person name="Reardon M."/>
            <person name="Tsitrin T."/>
            <person name="Vuong H."/>
            <person name="Weaver B."/>
            <person name="Ciecko A."/>
            <person name="Tallon L."/>
            <person name="Jackson J."/>
            <person name="Pai G."/>
            <person name="Aken S.V."/>
            <person name="Utterback T."/>
            <person name="Reidmuller S."/>
            <person name="Feldblyum T."/>
            <person name="Hsiao J."/>
            <person name="Zismann V."/>
            <person name="Iobst S."/>
            <person name="de Vazeille A.R."/>
            <person name="Buell C.R."/>
            <person name="Ying K."/>
            <person name="Li Y."/>
            <person name="Lu T."/>
            <person name="Huang Y."/>
            <person name="Zhao Q."/>
            <person name="Feng Q."/>
            <person name="Zhang L."/>
            <person name="Zhu J."/>
            <person name="Weng Q."/>
            <person name="Mu J."/>
            <person name="Lu Y."/>
            <person name="Fan D."/>
            <person name="Liu Y."/>
            <person name="Guan J."/>
            <person name="Zhang Y."/>
            <person name="Yu S."/>
            <person name="Liu X."/>
            <person name="Zhang Y."/>
            <person name="Hong G."/>
            <person name="Han B."/>
            <person name="Choisne N."/>
            <person name="Demange N."/>
            <person name="Orjeda G."/>
            <person name="Samain S."/>
            <person name="Cattolico L."/>
            <person name="Pelletier E."/>
            <person name="Couloux A."/>
            <person name="Segurens B."/>
            <person name="Wincker P."/>
            <person name="D'Hont A."/>
            <person name="Scarpelli C."/>
            <person name="Weissenbach J."/>
            <person name="Salanoubat M."/>
            <person name="Quetier F."/>
            <person name="Yu Y."/>
            <person name="Kim H.R."/>
            <person name="Rambo T."/>
            <person name="Currie J."/>
            <person name="Collura K."/>
            <person name="Luo M."/>
            <person name="Yang T."/>
            <person name="Ammiraju J.S.S."/>
            <person name="Engler F."/>
            <person name="Soderlund C."/>
            <person name="Wing R.A."/>
            <person name="Palmer L.E."/>
            <person name="de la Bastide M."/>
            <person name="Spiegel L."/>
            <person name="Nascimento L."/>
            <person name="Zutavern T."/>
            <person name="O'Shaughnessy A."/>
            <person name="Dike S."/>
            <person name="Dedhia N."/>
            <person name="Preston R."/>
            <person name="Balija V."/>
            <person name="McCombie W.R."/>
            <person name="Chow T."/>
            <person name="Chen H."/>
            <person name="Chung M."/>
            <person name="Chen C."/>
            <person name="Shaw J."/>
            <person name="Wu H."/>
            <person name="Hsiao K."/>
            <person name="Chao Y."/>
            <person name="Chu M."/>
            <person name="Cheng C."/>
            <person name="Hour A."/>
            <person name="Lee P."/>
            <person name="Lin S."/>
            <person name="Lin Y."/>
            <person name="Liou J."/>
            <person name="Liu S."/>
            <person name="Hsing Y."/>
            <person name="Raghuvanshi S."/>
            <person name="Mohanty A."/>
            <person name="Bharti A.K."/>
            <person name="Gaur A."/>
            <person name="Gupta V."/>
            <person name="Kumar D."/>
            <person name="Ravi V."/>
            <person name="Vij S."/>
            <person name="Kapur A."/>
            <person name="Khurana P."/>
            <person name="Khurana P."/>
            <person name="Khurana J.P."/>
            <person name="Tyagi A.K."/>
            <person name="Gaikwad K."/>
            <person name="Singh A."/>
            <person name="Dalal V."/>
            <person name="Srivastava S."/>
            <person name="Dixit A."/>
            <person name="Pal A.K."/>
            <person name="Ghazi I.A."/>
            <person name="Yadav M."/>
            <person name="Pandit A."/>
            <person name="Bhargava A."/>
            <person name="Sureshbabu K."/>
            <person name="Batra K."/>
            <person name="Sharma T.R."/>
            <person name="Mohapatra T."/>
            <person name="Singh N.K."/>
            <person name="Messing J."/>
            <person name="Nelson A.B."/>
            <person name="Fuks G."/>
            <person name="Kavchok S."/>
            <person name="Keizer G."/>
            <person name="Linton E."/>
            <person name="Llaca V."/>
            <person name="Song R."/>
            <person name="Tanyolac B."/>
            <person name="Young S."/>
            <person name="Ho-Il K."/>
            <person name="Hahn J.H."/>
            <person name="Sangsakoo G."/>
            <person name="Vanavichit A."/>
            <person name="de Mattos Luiz.A.T."/>
            <person name="Zimmer P.D."/>
            <person name="Malone G."/>
            <person name="Dellagostin O."/>
            <person name="de Oliveira A.C."/>
            <person name="Bevan M."/>
            <person name="Bancroft I."/>
            <person name="Minx P."/>
            <person name="Cordum H."/>
            <person name="Wilson R."/>
            <person name="Cheng Z."/>
            <person name="Jin W."/>
            <person name="Jiang J."/>
            <person name="Leong S.A."/>
            <person name="Iwama H."/>
            <person name="Gojobori T."/>
            <person name="Itoh T."/>
            <person name="Niimura Y."/>
            <person name="Fujii Y."/>
            <person name="Habara T."/>
            <person name="Sakai H."/>
            <person name="Sato Y."/>
            <person name="Wilson G."/>
            <person name="Kumar K."/>
            <person name="McCouch S."/>
            <person name="Juretic N."/>
            <person name="Hoen D."/>
            <person name="Wright S."/>
            <person name="Bruskiewich R."/>
            <person name="Bureau T."/>
            <person name="Miyao A."/>
            <person name="Hirochika H."/>
            <person name="Nishikawa T."/>
            <person name="Kadowaki K."/>
            <person name="Sugiura M."/>
            <person name="Burr B."/>
            <person name="Sasaki T."/>
        </authorList>
    </citation>
    <scope>NUCLEOTIDE SEQUENCE [LARGE SCALE GENOMIC DNA]</scope>
    <source>
        <strain evidence="3">cv. Nipponbare</strain>
    </source>
</reference>
<accession>A0A5S6R788</accession>